<protein>
    <submittedName>
        <fullName evidence="1">Uncharacterized protein</fullName>
    </submittedName>
</protein>
<proteinExistence type="predicted"/>
<dbReference type="AlphaFoldDB" id="A0A7I7SFC3"/>
<dbReference type="Proteomes" id="UP000193577">
    <property type="component" value="Unassembled WGS sequence"/>
</dbReference>
<accession>A0A7I7SFC3</accession>
<sequence>MNHPDQHRLHQLAHDLHEFAAEVHTLGYSPATASGAEGPFLDLSARMRDRAATLARLASARSA</sequence>
<reference evidence="1 2" key="1">
    <citation type="submission" date="2017-04" db="EMBL/GenBank/DDBJ databases">
        <title>The new phylogeny of genus Mycobacterium.</title>
        <authorList>
            <person name="Tortoli E."/>
            <person name="Trovato A."/>
            <person name="Cirillo D.M."/>
        </authorList>
    </citation>
    <scope>NUCLEOTIDE SEQUENCE [LARGE SCALE GENOMIC DNA]</scope>
    <source>
        <strain evidence="1 2">KCTC 19819</strain>
    </source>
</reference>
<dbReference type="RefSeq" id="WP_069390667.1">
    <property type="nucleotide sequence ID" value="NZ_AP022594.1"/>
</dbReference>
<gene>
    <name evidence="1" type="ORF">B8W67_14475</name>
</gene>
<comment type="caution">
    <text evidence="1">The sequence shown here is derived from an EMBL/GenBank/DDBJ whole genome shotgun (WGS) entry which is preliminary data.</text>
</comment>
<evidence type="ECO:0000313" key="2">
    <source>
        <dbReference type="Proteomes" id="UP000193577"/>
    </source>
</evidence>
<dbReference type="EMBL" id="NCXO01000034">
    <property type="protein sequence ID" value="OSC32704.1"/>
    <property type="molecule type" value="Genomic_DNA"/>
</dbReference>
<evidence type="ECO:0000313" key="1">
    <source>
        <dbReference type="EMBL" id="OSC32704.1"/>
    </source>
</evidence>
<name>A0A7I7SFC3_9MYCO</name>
<organism evidence="1 2">
    <name type="scientific">Mycolicibacillus koreensis</name>
    <dbReference type="NCBI Taxonomy" id="1069220"/>
    <lineage>
        <taxon>Bacteria</taxon>
        <taxon>Bacillati</taxon>
        <taxon>Actinomycetota</taxon>
        <taxon>Actinomycetes</taxon>
        <taxon>Mycobacteriales</taxon>
        <taxon>Mycobacteriaceae</taxon>
        <taxon>Mycolicibacillus</taxon>
    </lineage>
</organism>
<keyword evidence="2" id="KW-1185">Reference proteome</keyword>